<keyword evidence="2" id="KW-0677">Repeat</keyword>
<evidence type="ECO:0000313" key="6">
    <source>
        <dbReference type="EMBL" id="OJD26888.1"/>
    </source>
</evidence>
<evidence type="ECO:0000313" key="7">
    <source>
        <dbReference type="Proteomes" id="UP000242791"/>
    </source>
</evidence>
<gene>
    <name evidence="6" type="ORF">ACJ73_01718</name>
</gene>
<dbReference type="GO" id="GO:0000981">
    <property type="term" value="F:DNA-binding transcription factor activity, RNA polymerase II-specific"/>
    <property type="evidence" value="ECO:0007669"/>
    <property type="project" value="TreeGrafter"/>
</dbReference>
<dbReference type="GO" id="GO:0008270">
    <property type="term" value="F:zinc ion binding"/>
    <property type="evidence" value="ECO:0007669"/>
    <property type="project" value="UniProtKB-KW"/>
</dbReference>
<dbReference type="PANTHER" id="PTHR24379:SF127">
    <property type="entry name" value="BLOODY FINGERS-RELATED"/>
    <property type="match status" value="1"/>
</dbReference>
<feature type="domain" description="C2H2-type" evidence="5">
    <location>
        <begin position="39"/>
        <end position="58"/>
    </location>
</feature>
<keyword evidence="4" id="KW-0862">Zinc</keyword>
<organism evidence="6 7">
    <name type="scientific">Blastomyces percursus</name>
    <dbReference type="NCBI Taxonomy" id="1658174"/>
    <lineage>
        <taxon>Eukaryota</taxon>
        <taxon>Fungi</taxon>
        <taxon>Dikarya</taxon>
        <taxon>Ascomycota</taxon>
        <taxon>Pezizomycotina</taxon>
        <taxon>Eurotiomycetes</taxon>
        <taxon>Eurotiomycetidae</taxon>
        <taxon>Onygenales</taxon>
        <taxon>Ajellomycetaceae</taxon>
        <taxon>Blastomyces</taxon>
    </lineage>
</organism>
<evidence type="ECO:0000256" key="3">
    <source>
        <dbReference type="ARBA" id="ARBA00022771"/>
    </source>
</evidence>
<proteinExistence type="predicted"/>
<keyword evidence="7" id="KW-1185">Reference proteome</keyword>
<dbReference type="GO" id="GO:0000977">
    <property type="term" value="F:RNA polymerase II transcription regulatory region sequence-specific DNA binding"/>
    <property type="evidence" value="ECO:0007669"/>
    <property type="project" value="TreeGrafter"/>
</dbReference>
<evidence type="ECO:0000256" key="4">
    <source>
        <dbReference type="ARBA" id="ARBA00022833"/>
    </source>
</evidence>
<dbReference type="GO" id="GO:0005634">
    <property type="term" value="C:nucleus"/>
    <property type="evidence" value="ECO:0007669"/>
    <property type="project" value="TreeGrafter"/>
</dbReference>
<dbReference type="PANTHER" id="PTHR24379">
    <property type="entry name" value="KRAB AND ZINC FINGER DOMAIN-CONTAINING"/>
    <property type="match status" value="1"/>
</dbReference>
<comment type="caution">
    <text evidence="6">The sequence shown here is derived from an EMBL/GenBank/DDBJ whole genome shotgun (WGS) entry which is preliminary data.</text>
</comment>
<name>A0A1J9QEI9_9EURO</name>
<dbReference type="InterPro" id="IPR013087">
    <property type="entry name" value="Znf_C2H2_type"/>
</dbReference>
<keyword evidence="3" id="KW-0863">Zinc-finger</keyword>
<sequence>MARLVQHSEDSYECAVSSKDFRTQDGLINHCRMSKRHTWCERCQRVFRSEEQKKAHLRDSNSHHSCSKCRDHRDFLTSNELQHLQTQHNMSSICGGFLDNENDLRMVRSHLQIIDGSDLLTSLQQHKRSYEPRNLECFGCDYPFASFSAMLLHLESGTCASGVDVDYVDELAFECHQSPKYSDNANDDFPFFCPICGSEFRSLSGLFQHSETTLNCRSNTTDQGCLAKLRHFMRMRLA</sequence>
<dbReference type="OrthoDB" id="4175362at2759"/>
<evidence type="ECO:0000256" key="2">
    <source>
        <dbReference type="ARBA" id="ARBA00022737"/>
    </source>
</evidence>
<dbReference type="Proteomes" id="UP000242791">
    <property type="component" value="Unassembled WGS sequence"/>
</dbReference>
<evidence type="ECO:0000256" key="1">
    <source>
        <dbReference type="ARBA" id="ARBA00022723"/>
    </source>
</evidence>
<dbReference type="Pfam" id="PF12874">
    <property type="entry name" value="zf-met"/>
    <property type="match status" value="1"/>
</dbReference>
<dbReference type="VEuPathDB" id="FungiDB:ACJ73_01718"/>
<reference evidence="6 7" key="1">
    <citation type="submission" date="2015-08" db="EMBL/GenBank/DDBJ databases">
        <title>Emmonsia species relationships and genome sequence.</title>
        <authorList>
            <person name="Cuomo C.A."/>
            <person name="Schwartz I.S."/>
            <person name="Kenyon C."/>
            <person name="De Hoog G.S."/>
            <person name="Govender N.P."/>
            <person name="Botha A."/>
            <person name="Moreno L."/>
            <person name="De Vries M."/>
            <person name="Munoz J.F."/>
            <person name="Stielow J.B."/>
        </authorList>
    </citation>
    <scope>NUCLEOTIDE SEQUENCE [LARGE SCALE GENOMIC DNA]</scope>
    <source>
        <strain evidence="6 7">EI222</strain>
    </source>
</reference>
<dbReference type="STRING" id="1658174.A0A1J9QEI9"/>
<keyword evidence="1" id="KW-0479">Metal-binding</keyword>
<protein>
    <recommendedName>
        <fullName evidence="5">C2H2-type domain-containing protein</fullName>
    </recommendedName>
</protein>
<dbReference type="AlphaFoldDB" id="A0A1J9QEI9"/>
<dbReference type="EMBL" id="LGTZ01000163">
    <property type="protein sequence ID" value="OJD26888.1"/>
    <property type="molecule type" value="Genomic_DNA"/>
</dbReference>
<evidence type="ECO:0000259" key="5">
    <source>
        <dbReference type="Pfam" id="PF12874"/>
    </source>
</evidence>
<accession>A0A1J9QEI9</accession>